<dbReference type="PANTHER" id="PTHR43711:SF1">
    <property type="entry name" value="HISTIDINE KINASE 1"/>
    <property type="match status" value="1"/>
</dbReference>
<dbReference type="Pfam" id="PF00512">
    <property type="entry name" value="HisKA"/>
    <property type="match status" value="1"/>
</dbReference>
<comment type="caution">
    <text evidence="10">The sequence shown here is derived from an EMBL/GenBank/DDBJ whole genome shotgun (WGS) entry which is preliminary data.</text>
</comment>
<dbReference type="CDD" id="cd00075">
    <property type="entry name" value="HATPase"/>
    <property type="match status" value="1"/>
</dbReference>
<dbReference type="InterPro" id="IPR036890">
    <property type="entry name" value="HATPase_C_sf"/>
</dbReference>
<dbReference type="SMART" id="SM00388">
    <property type="entry name" value="HisKA"/>
    <property type="match status" value="1"/>
</dbReference>
<protein>
    <recommendedName>
        <fullName evidence="3">histidine kinase</fullName>
        <ecNumber evidence="3">2.7.13.3</ecNumber>
    </recommendedName>
</protein>
<keyword evidence="5" id="KW-0808">Transferase</keyword>
<dbReference type="InterPro" id="IPR003661">
    <property type="entry name" value="HisK_dim/P_dom"/>
</dbReference>
<feature type="region of interest" description="Disordered" evidence="8">
    <location>
        <begin position="1"/>
        <end position="25"/>
    </location>
</feature>
<evidence type="ECO:0000256" key="7">
    <source>
        <dbReference type="ARBA" id="ARBA00023012"/>
    </source>
</evidence>
<dbReference type="GO" id="GO:0016301">
    <property type="term" value="F:kinase activity"/>
    <property type="evidence" value="ECO:0007669"/>
    <property type="project" value="UniProtKB-KW"/>
</dbReference>
<evidence type="ECO:0000259" key="9">
    <source>
        <dbReference type="PROSITE" id="PS50109"/>
    </source>
</evidence>
<gene>
    <name evidence="10" type="ORF">IEQ44_05555</name>
</gene>
<dbReference type="InterPro" id="IPR029016">
    <property type="entry name" value="GAF-like_dom_sf"/>
</dbReference>
<dbReference type="PRINTS" id="PR00344">
    <property type="entry name" value="BCTRLSENSOR"/>
</dbReference>
<organism evidence="10 11">
    <name type="scientific">Nocardioides malaquae</name>
    <dbReference type="NCBI Taxonomy" id="2773426"/>
    <lineage>
        <taxon>Bacteria</taxon>
        <taxon>Bacillati</taxon>
        <taxon>Actinomycetota</taxon>
        <taxon>Actinomycetes</taxon>
        <taxon>Propionibacteriales</taxon>
        <taxon>Nocardioidaceae</taxon>
        <taxon>Nocardioides</taxon>
    </lineage>
</organism>
<dbReference type="SMART" id="SM00387">
    <property type="entry name" value="HATPase_c"/>
    <property type="match status" value="1"/>
</dbReference>
<dbReference type="Pfam" id="PF02518">
    <property type="entry name" value="HATPase_c"/>
    <property type="match status" value="1"/>
</dbReference>
<evidence type="ECO:0000256" key="8">
    <source>
        <dbReference type="SAM" id="MobiDB-lite"/>
    </source>
</evidence>
<keyword evidence="11" id="KW-1185">Reference proteome</keyword>
<keyword evidence="6 10" id="KW-0418">Kinase</keyword>
<accession>A0ABR9RRC4</accession>
<keyword evidence="4" id="KW-0597">Phosphoprotein</keyword>
<dbReference type="SUPFAM" id="SSF55874">
    <property type="entry name" value="ATPase domain of HSP90 chaperone/DNA topoisomerase II/histidine kinase"/>
    <property type="match status" value="1"/>
</dbReference>
<sequence length="609" mass="66925">MGEHTERQRVTPVPQPRDGTRWGTDADRDAVSEFARDIADRAGFAFCAVHVLRADQVLELVAVHGSAQVPDRRLGITFSLDSIQPILACGSQHENLIFVTAEQLTADATQVLERFGYRKEGVPPQRNTWRSQDLLVVRLCDGQGELRGLLHLDRPVNGRRPSETELTALADELRVTSRAVLTAIEREEFAQSARLAAAARQVIRQAGSEVTIHELLQLASEQLREGFRATDVQVHLQPQRGLAPRNTSRPSGEVVTAVASAVDHAWRRQSVVIVEPDHAWGDGGHLAPVQEELAATMQQRGAGMSVLVPVGTLDAYFGMLVIQRPPGHQLWSESDSRAAVEVGHDLAHAVMNARDHEREQAWVDELRRLDRYRNQMVSTVTHELRNPLGVIMGHLELLEEQEDVPDPWLRSLLAMRRAANRLDVLSEDLLTLNRLDASDTPRTTGPVDLAEVVTEAVELAELDASRREIPVRVQVDGGPYVVEGDRTELSRVVTNLLSNAIKYSDPGEWVTVALTGDAGAVVLSVRDEGIGVSDADQTVLFEEFFRSTNTNALERPGTGLGLPIVRRIVQRHGGRISFTSTLGEGTTFTVILPRPGLRVEASHNGVSGS</sequence>
<evidence type="ECO:0000313" key="11">
    <source>
        <dbReference type="Proteomes" id="UP000756387"/>
    </source>
</evidence>
<evidence type="ECO:0000256" key="3">
    <source>
        <dbReference type="ARBA" id="ARBA00012438"/>
    </source>
</evidence>
<comment type="subcellular location">
    <subcellularLocation>
        <location evidence="2">Cell membrane</location>
    </subcellularLocation>
</comment>
<dbReference type="SUPFAM" id="SSF55781">
    <property type="entry name" value="GAF domain-like"/>
    <property type="match status" value="1"/>
</dbReference>
<dbReference type="InterPro" id="IPR050736">
    <property type="entry name" value="Sensor_HK_Regulatory"/>
</dbReference>
<dbReference type="SUPFAM" id="SSF47384">
    <property type="entry name" value="Homodimeric domain of signal transducing histidine kinase"/>
    <property type="match status" value="1"/>
</dbReference>
<evidence type="ECO:0000313" key="10">
    <source>
        <dbReference type="EMBL" id="MBE7324111.1"/>
    </source>
</evidence>
<dbReference type="Proteomes" id="UP000756387">
    <property type="component" value="Unassembled WGS sequence"/>
</dbReference>
<dbReference type="Gene3D" id="3.30.450.40">
    <property type="match status" value="1"/>
</dbReference>
<reference evidence="10 11" key="1">
    <citation type="submission" date="2020-10" db="EMBL/GenBank/DDBJ databases">
        <title>Nocardioides sp. isolated from sludge.</title>
        <authorList>
            <person name="Zhang X."/>
        </authorList>
    </citation>
    <scope>NUCLEOTIDE SEQUENCE [LARGE SCALE GENOMIC DNA]</scope>
    <source>
        <strain evidence="10 11">Y6</strain>
    </source>
</reference>
<dbReference type="Gene3D" id="3.30.565.10">
    <property type="entry name" value="Histidine kinase-like ATPase, C-terminal domain"/>
    <property type="match status" value="1"/>
</dbReference>
<dbReference type="Gene3D" id="1.10.287.130">
    <property type="match status" value="1"/>
</dbReference>
<dbReference type="RefSeq" id="WP_193637447.1">
    <property type="nucleotide sequence ID" value="NZ_JADCSA010000004.1"/>
</dbReference>
<dbReference type="InterPro" id="IPR036097">
    <property type="entry name" value="HisK_dim/P_sf"/>
</dbReference>
<dbReference type="InterPro" id="IPR004358">
    <property type="entry name" value="Sig_transdc_His_kin-like_C"/>
</dbReference>
<evidence type="ECO:0000256" key="4">
    <source>
        <dbReference type="ARBA" id="ARBA00022553"/>
    </source>
</evidence>
<dbReference type="EC" id="2.7.13.3" evidence="3"/>
<evidence type="ECO:0000256" key="2">
    <source>
        <dbReference type="ARBA" id="ARBA00004236"/>
    </source>
</evidence>
<dbReference type="InterPro" id="IPR005467">
    <property type="entry name" value="His_kinase_dom"/>
</dbReference>
<comment type="catalytic activity">
    <reaction evidence="1">
        <text>ATP + protein L-histidine = ADP + protein N-phospho-L-histidine.</text>
        <dbReference type="EC" id="2.7.13.3"/>
    </reaction>
</comment>
<dbReference type="PANTHER" id="PTHR43711">
    <property type="entry name" value="TWO-COMPONENT HISTIDINE KINASE"/>
    <property type="match status" value="1"/>
</dbReference>
<evidence type="ECO:0000256" key="5">
    <source>
        <dbReference type="ARBA" id="ARBA00022679"/>
    </source>
</evidence>
<evidence type="ECO:0000256" key="1">
    <source>
        <dbReference type="ARBA" id="ARBA00000085"/>
    </source>
</evidence>
<feature type="domain" description="Histidine kinase" evidence="9">
    <location>
        <begin position="379"/>
        <end position="596"/>
    </location>
</feature>
<name>A0ABR9RRC4_9ACTN</name>
<keyword evidence="7" id="KW-0902">Two-component regulatory system</keyword>
<dbReference type="EMBL" id="JADCSA010000004">
    <property type="protein sequence ID" value="MBE7324111.1"/>
    <property type="molecule type" value="Genomic_DNA"/>
</dbReference>
<evidence type="ECO:0000256" key="6">
    <source>
        <dbReference type="ARBA" id="ARBA00022777"/>
    </source>
</evidence>
<dbReference type="CDD" id="cd00082">
    <property type="entry name" value="HisKA"/>
    <property type="match status" value="1"/>
</dbReference>
<dbReference type="InterPro" id="IPR003594">
    <property type="entry name" value="HATPase_dom"/>
</dbReference>
<proteinExistence type="predicted"/>
<dbReference type="PROSITE" id="PS50109">
    <property type="entry name" value="HIS_KIN"/>
    <property type="match status" value="1"/>
</dbReference>